<comment type="caution">
    <text evidence="3">The sequence shown here is derived from an EMBL/GenBank/DDBJ whole genome shotgun (WGS) entry which is preliminary data.</text>
</comment>
<gene>
    <name evidence="3" type="ORF">HAX54_051105</name>
</gene>
<proteinExistence type="predicted"/>
<dbReference type="EMBL" id="JACEIK010000902">
    <property type="protein sequence ID" value="MCD7463664.1"/>
    <property type="molecule type" value="Genomic_DNA"/>
</dbReference>
<sequence>MGGACSLKRDPHDDDNIIRRGFSSRHFKFESSSCLEPLLLGRVVDCDHTRRNKCLSLMELCVHRIRKDLEKYDSFSMLPRDISQLIFNNLVHSNRLSDDCIEAFRDCALHDMWTGEYKGVKDNWMDVFSSQGSSLLSVYIFGSEVTDFGFELLQNCPNLEALSFDCCDRISEQGIKQVSGFSNLTYLSFRKCVSVTAEAMQALSSLDKLVKLDFERCPQIHGGFVHLQDMKPLAGISGEHALKSSYIHLDVLAFLVKNCSFSRGGTLGLANLKELQIICVYITDYGVSYLRGLNKLVVLNMEGSHVTTSCLDNISELPSLQSLNLNRCCLRDDGCEKFSALSNLKVLNLGFNHITDECLGHLKGLTKLEGLNLDSCRITDDGLAHLSGLAKLKELNLKFTSVTDDGLRMLSGLTCLRSLNLDVRQITDSGLEFLIGLTGLTHLDLFGAHITDFGTKYFAYFRNLQSLDLCGGTLTDAGVENIKDLSSLMFLNLSKNRNLTDKALELISGLKLLVYLNVSNSCITNDGLQYLKPLKNLESLDLEYCNVTPSEIKKLQANVLLNLGLVVLEAYHDSSNDHIMARMMSPFEFH</sequence>
<dbReference type="PROSITE" id="PS51450">
    <property type="entry name" value="LRR"/>
    <property type="match status" value="1"/>
</dbReference>
<dbReference type="PANTHER" id="PTHR13318">
    <property type="entry name" value="PARTNER OF PAIRED, ISOFORM B-RELATED"/>
    <property type="match status" value="1"/>
</dbReference>
<reference evidence="3 4" key="1">
    <citation type="journal article" date="2021" name="BMC Genomics">
        <title>Datura genome reveals duplications of psychoactive alkaloid biosynthetic genes and high mutation rate following tissue culture.</title>
        <authorList>
            <person name="Rajewski A."/>
            <person name="Carter-House D."/>
            <person name="Stajich J."/>
            <person name="Litt A."/>
        </authorList>
    </citation>
    <scope>NUCLEOTIDE SEQUENCE [LARGE SCALE GENOMIC DNA]</scope>
    <source>
        <strain evidence="3">AR-01</strain>
    </source>
</reference>
<dbReference type="InterPro" id="IPR055414">
    <property type="entry name" value="LRR_R13L4/SHOC2-like"/>
</dbReference>
<evidence type="ECO:0000256" key="1">
    <source>
        <dbReference type="ARBA" id="ARBA00022737"/>
    </source>
</evidence>
<dbReference type="InterPro" id="IPR032675">
    <property type="entry name" value="LRR_dom_sf"/>
</dbReference>
<dbReference type="Pfam" id="PF13516">
    <property type="entry name" value="LRR_6"/>
    <property type="match status" value="1"/>
</dbReference>
<evidence type="ECO:0000259" key="2">
    <source>
        <dbReference type="Pfam" id="PF23598"/>
    </source>
</evidence>
<dbReference type="Pfam" id="PF23598">
    <property type="entry name" value="LRR_14"/>
    <property type="match status" value="1"/>
</dbReference>
<dbReference type="Gene3D" id="3.80.10.10">
    <property type="entry name" value="Ribonuclease Inhibitor"/>
    <property type="match status" value="4"/>
</dbReference>
<name>A0ABS8SX95_DATST</name>
<organism evidence="3 4">
    <name type="scientific">Datura stramonium</name>
    <name type="common">Jimsonweed</name>
    <name type="synonym">Common thornapple</name>
    <dbReference type="NCBI Taxonomy" id="4076"/>
    <lineage>
        <taxon>Eukaryota</taxon>
        <taxon>Viridiplantae</taxon>
        <taxon>Streptophyta</taxon>
        <taxon>Embryophyta</taxon>
        <taxon>Tracheophyta</taxon>
        <taxon>Spermatophyta</taxon>
        <taxon>Magnoliopsida</taxon>
        <taxon>eudicotyledons</taxon>
        <taxon>Gunneridae</taxon>
        <taxon>Pentapetalae</taxon>
        <taxon>asterids</taxon>
        <taxon>lamiids</taxon>
        <taxon>Solanales</taxon>
        <taxon>Solanaceae</taxon>
        <taxon>Solanoideae</taxon>
        <taxon>Datureae</taxon>
        <taxon>Datura</taxon>
    </lineage>
</organism>
<feature type="domain" description="Disease resistance R13L4/SHOC-2-like LRR" evidence="2">
    <location>
        <begin position="271"/>
        <end position="469"/>
    </location>
</feature>
<evidence type="ECO:0000313" key="3">
    <source>
        <dbReference type="EMBL" id="MCD7463664.1"/>
    </source>
</evidence>
<dbReference type="InterPro" id="IPR001611">
    <property type="entry name" value="Leu-rich_rpt"/>
</dbReference>
<protein>
    <recommendedName>
        <fullName evidence="2">Disease resistance R13L4/SHOC-2-like LRR domain-containing protein</fullName>
    </recommendedName>
</protein>
<accession>A0ABS8SX95</accession>
<keyword evidence="4" id="KW-1185">Reference proteome</keyword>
<dbReference type="PANTHER" id="PTHR13318:SF156">
    <property type="entry name" value="F-BOX_LRR-LIKE PROTEIN"/>
    <property type="match status" value="1"/>
</dbReference>
<dbReference type="SMART" id="SM00367">
    <property type="entry name" value="LRR_CC"/>
    <property type="match status" value="8"/>
</dbReference>
<dbReference type="InterPro" id="IPR006553">
    <property type="entry name" value="Leu-rich_rpt_Cys-con_subtyp"/>
</dbReference>
<keyword evidence="1" id="KW-0677">Repeat</keyword>
<dbReference type="Proteomes" id="UP000823775">
    <property type="component" value="Unassembled WGS sequence"/>
</dbReference>
<dbReference type="SUPFAM" id="SSF52047">
    <property type="entry name" value="RNI-like"/>
    <property type="match status" value="1"/>
</dbReference>
<evidence type="ECO:0000313" key="4">
    <source>
        <dbReference type="Proteomes" id="UP000823775"/>
    </source>
</evidence>